<dbReference type="Pfam" id="PF07883">
    <property type="entry name" value="Cupin_2"/>
    <property type="match status" value="1"/>
</dbReference>
<dbReference type="GO" id="GO:0003677">
    <property type="term" value="F:DNA binding"/>
    <property type="evidence" value="ECO:0007669"/>
    <property type="project" value="UniProtKB-KW"/>
</dbReference>
<dbReference type="PANTHER" id="PTHR46797:SF25">
    <property type="entry name" value="TRANSCRIPTIONAL REGULATOR"/>
    <property type="match status" value="1"/>
</dbReference>
<protein>
    <submittedName>
        <fullName evidence="3">XRE family transcriptional regulator</fullName>
    </submittedName>
</protein>
<keyword evidence="1" id="KW-0238">DNA-binding</keyword>
<dbReference type="InterPro" id="IPR013096">
    <property type="entry name" value="Cupin_2"/>
</dbReference>
<dbReference type="Gene3D" id="2.60.120.10">
    <property type="entry name" value="Jelly Rolls"/>
    <property type="match status" value="1"/>
</dbReference>
<accession>A0A3M8DAX8</accession>
<name>A0A3M8DAX8_9BACL</name>
<dbReference type="CDD" id="cd02209">
    <property type="entry name" value="cupin_XRE_C"/>
    <property type="match status" value="1"/>
</dbReference>
<dbReference type="InterPro" id="IPR050807">
    <property type="entry name" value="TransReg_Diox_bact_type"/>
</dbReference>
<dbReference type="InterPro" id="IPR014710">
    <property type="entry name" value="RmlC-like_jellyroll"/>
</dbReference>
<comment type="caution">
    <text evidence="3">The sequence shown here is derived from an EMBL/GenBank/DDBJ whole genome shotgun (WGS) entry which is preliminary data.</text>
</comment>
<sequence length="180" mass="20546">MEEVSNKIRSYRLQQNITLKELSQKTGMSISFLSQVERGASSLAITSLKKIADALQVPITSFFESPQNDNFHVKKEDHKSFQFERSSMIYTRLAGEFAGRTLEPVLVVMPPHAKQEHVFSHPGEEFFYVLEGVVIFTVNEREYLVKPGDSIHYPSQQPHFWSNPLDIEAKILCISTPAIF</sequence>
<evidence type="ECO:0000256" key="1">
    <source>
        <dbReference type="ARBA" id="ARBA00023125"/>
    </source>
</evidence>
<dbReference type="GO" id="GO:0003700">
    <property type="term" value="F:DNA-binding transcription factor activity"/>
    <property type="evidence" value="ECO:0007669"/>
    <property type="project" value="TreeGrafter"/>
</dbReference>
<evidence type="ECO:0000313" key="3">
    <source>
        <dbReference type="EMBL" id="RNB85174.1"/>
    </source>
</evidence>
<dbReference type="OrthoDB" id="34624at2"/>
<dbReference type="InterPro" id="IPR010982">
    <property type="entry name" value="Lambda_DNA-bd_dom_sf"/>
</dbReference>
<evidence type="ECO:0000313" key="4">
    <source>
        <dbReference type="Proteomes" id="UP000271031"/>
    </source>
</evidence>
<dbReference type="RefSeq" id="WP_122919659.1">
    <property type="nucleotide sequence ID" value="NZ_RHHQ01000015.1"/>
</dbReference>
<proteinExistence type="predicted"/>
<evidence type="ECO:0000259" key="2">
    <source>
        <dbReference type="PROSITE" id="PS50943"/>
    </source>
</evidence>
<reference evidence="3 4" key="1">
    <citation type="submission" date="2018-10" db="EMBL/GenBank/DDBJ databases">
        <title>Phylogenomics of Brevibacillus.</title>
        <authorList>
            <person name="Dunlap C."/>
        </authorList>
    </citation>
    <scope>NUCLEOTIDE SEQUENCE [LARGE SCALE GENOMIC DNA]</scope>
    <source>
        <strain evidence="3 4">JCM 15716</strain>
    </source>
</reference>
<dbReference type="Gene3D" id="1.10.260.40">
    <property type="entry name" value="lambda repressor-like DNA-binding domains"/>
    <property type="match status" value="1"/>
</dbReference>
<dbReference type="CDD" id="cd00093">
    <property type="entry name" value="HTH_XRE"/>
    <property type="match status" value="1"/>
</dbReference>
<organism evidence="3 4">
    <name type="scientific">Brevibacillus fluminis</name>
    <dbReference type="NCBI Taxonomy" id="511487"/>
    <lineage>
        <taxon>Bacteria</taxon>
        <taxon>Bacillati</taxon>
        <taxon>Bacillota</taxon>
        <taxon>Bacilli</taxon>
        <taxon>Bacillales</taxon>
        <taxon>Paenibacillaceae</taxon>
        <taxon>Brevibacillus</taxon>
    </lineage>
</organism>
<dbReference type="InterPro" id="IPR001387">
    <property type="entry name" value="Cro/C1-type_HTH"/>
</dbReference>
<dbReference type="Proteomes" id="UP000271031">
    <property type="component" value="Unassembled WGS sequence"/>
</dbReference>
<dbReference type="SUPFAM" id="SSF51182">
    <property type="entry name" value="RmlC-like cupins"/>
    <property type="match status" value="1"/>
</dbReference>
<gene>
    <name evidence="3" type="ORF">EDM56_19910</name>
</gene>
<dbReference type="PANTHER" id="PTHR46797">
    <property type="entry name" value="HTH-TYPE TRANSCRIPTIONAL REGULATOR"/>
    <property type="match status" value="1"/>
</dbReference>
<dbReference type="InterPro" id="IPR011051">
    <property type="entry name" value="RmlC_Cupin_sf"/>
</dbReference>
<feature type="domain" description="HTH cro/C1-type" evidence="2">
    <location>
        <begin position="8"/>
        <end position="62"/>
    </location>
</feature>
<dbReference type="Pfam" id="PF01381">
    <property type="entry name" value="HTH_3"/>
    <property type="match status" value="1"/>
</dbReference>
<dbReference type="EMBL" id="RHHQ01000015">
    <property type="protein sequence ID" value="RNB85174.1"/>
    <property type="molecule type" value="Genomic_DNA"/>
</dbReference>
<keyword evidence="4" id="KW-1185">Reference proteome</keyword>
<dbReference type="GO" id="GO:0005829">
    <property type="term" value="C:cytosol"/>
    <property type="evidence" value="ECO:0007669"/>
    <property type="project" value="TreeGrafter"/>
</dbReference>
<dbReference type="PROSITE" id="PS50943">
    <property type="entry name" value="HTH_CROC1"/>
    <property type="match status" value="1"/>
</dbReference>
<dbReference type="SUPFAM" id="SSF47413">
    <property type="entry name" value="lambda repressor-like DNA-binding domains"/>
    <property type="match status" value="1"/>
</dbReference>
<dbReference type="SMART" id="SM00530">
    <property type="entry name" value="HTH_XRE"/>
    <property type="match status" value="1"/>
</dbReference>
<dbReference type="AlphaFoldDB" id="A0A3M8DAX8"/>